<proteinExistence type="inferred from homology"/>
<dbReference type="OrthoDB" id="3168162at2759"/>
<keyword evidence="3" id="KW-0808">Transferase</keyword>
<accession>A0A9E7JYK4</accession>
<dbReference type="InterPro" id="IPR050087">
    <property type="entry name" value="AON_synthase_class-II"/>
</dbReference>
<dbReference type="EMBL" id="CP097506">
    <property type="protein sequence ID" value="URD97064.1"/>
    <property type="molecule type" value="Genomic_DNA"/>
</dbReference>
<reference evidence="6" key="1">
    <citation type="submission" date="2022-05" db="EMBL/GenBank/DDBJ databases">
        <title>The Musa troglodytarum L. genome provides insights into the mechanism of non-climacteric behaviour and enrichment of carotenoids.</title>
        <authorList>
            <person name="Wang J."/>
        </authorList>
    </citation>
    <scope>NUCLEOTIDE SEQUENCE</scope>
    <source>
        <tissue evidence="6">Leaf</tissue>
    </source>
</reference>
<dbReference type="Proteomes" id="UP001055439">
    <property type="component" value="Chromosome 4"/>
</dbReference>
<name>A0A9E7JYK4_9LILI</name>
<evidence type="ECO:0000256" key="2">
    <source>
        <dbReference type="ARBA" id="ARBA00008392"/>
    </source>
</evidence>
<evidence type="ECO:0000256" key="1">
    <source>
        <dbReference type="ARBA" id="ARBA00001933"/>
    </source>
</evidence>
<comment type="similarity">
    <text evidence="2">Belongs to the class-II pyridoxal-phosphate-dependent aminotransferase family.</text>
</comment>
<organism evidence="6 7">
    <name type="scientific">Musa troglodytarum</name>
    <name type="common">fe'i banana</name>
    <dbReference type="NCBI Taxonomy" id="320322"/>
    <lineage>
        <taxon>Eukaryota</taxon>
        <taxon>Viridiplantae</taxon>
        <taxon>Streptophyta</taxon>
        <taxon>Embryophyta</taxon>
        <taxon>Tracheophyta</taxon>
        <taxon>Spermatophyta</taxon>
        <taxon>Magnoliopsida</taxon>
        <taxon>Liliopsida</taxon>
        <taxon>Zingiberales</taxon>
        <taxon>Musaceae</taxon>
        <taxon>Musa</taxon>
    </lineage>
</organism>
<gene>
    <name evidence="6" type="ORF">MUK42_06782</name>
</gene>
<evidence type="ECO:0000256" key="5">
    <source>
        <dbReference type="ARBA" id="ARBA00023315"/>
    </source>
</evidence>
<dbReference type="AlphaFoldDB" id="A0A9E7JYK4"/>
<dbReference type="GO" id="GO:0016020">
    <property type="term" value="C:membrane"/>
    <property type="evidence" value="ECO:0007669"/>
    <property type="project" value="GOC"/>
</dbReference>
<dbReference type="GO" id="GO:0046512">
    <property type="term" value="P:sphingosine biosynthetic process"/>
    <property type="evidence" value="ECO:0007669"/>
    <property type="project" value="TreeGrafter"/>
</dbReference>
<keyword evidence="4" id="KW-0663">Pyridoxal phosphate</keyword>
<dbReference type="GO" id="GO:0005783">
    <property type="term" value="C:endoplasmic reticulum"/>
    <property type="evidence" value="ECO:0007669"/>
    <property type="project" value="TreeGrafter"/>
</dbReference>
<evidence type="ECO:0000256" key="3">
    <source>
        <dbReference type="ARBA" id="ARBA00022679"/>
    </source>
</evidence>
<comment type="cofactor">
    <cofactor evidence="1">
        <name>pyridoxal 5'-phosphate</name>
        <dbReference type="ChEBI" id="CHEBI:597326"/>
    </cofactor>
</comment>
<dbReference type="PANTHER" id="PTHR13693">
    <property type="entry name" value="CLASS II AMINOTRANSFERASE/8-AMINO-7-OXONONANOATE SYNTHASE"/>
    <property type="match status" value="1"/>
</dbReference>
<dbReference type="GO" id="GO:0046513">
    <property type="term" value="P:ceramide biosynthetic process"/>
    <property type="evidence" value="ECO:0007669"/>
    <property type="project" value="TreeGrafter"/>
</dbReference>
<dbReference type="InterPro" id="IPR015421">
    <property type="entry name" value="PyrdxlP-dep_Trfase_major"/>
</dbReference>
<dbReference type="PANTHER" id="PTHR13693:SF2">
    <property type="entry name" value="SERINE PALMITOYLTRANSFERASE 1"/>
    <property type="match status" value="1"/>
</dbReference>
<sequence>MALAAMNMTMAALDWISVAFDAPLARAVIFGVHIDGHLVVEVLLVTVIQFQLTRKSFKPPKKPLTEKEIDDLCEEWVSEPLHPPITEDMKVKPPVLESAAGCHTIIDGKEVDSCVCSLEKYGVGSCGPHGFYRTIDVHLDCETRIAKFMGTPDSIIYSYGIYGISTIFSVIPAFCKKGDMIVA</sequence>
<keyword evidence="7" id="KW-1185">Reference proteome</keyword>
<protein>
    <submittedName>
        <fullName evidence="6">Serine palmitoyltransferase</fullName>
    </submittedName>
</protein>
<evidence type="ECO:0000313" key="7">
    <source>
        <dbReference type="Proteomes" id="UP001055439"/>
    </source>
</evidence>
<keyword evidence="5" id="KW-0012">Acyltransferase</keyword>
<dbReference type="GO" id="GO:0004758">
    <property type="term" value="F:serine C-palmitoyltransferase activity"/>
    <property type="evidence" value="ECO:0007669"/>
    <property type="project" value="UniProtKB-EC"/>
</dbReference>
<evidence type="ECO:0000313" key="6">
    <source>
        <dbReference type="EMBL" id="URD97064.1"/>
    </source>
</evidence>
<evidence type="ECO:0000256" key="4">
    <source>
        <dbReference type="ARBA" id="ARBA00022898"/>
    </source>
</evidence>
<dbReference type="SUPFAM" id="SSF53383">
    <property type="entry name" value="PLP-dependent transferases"/>
    <property type="match status" value="1"/>
</dbReference>
<dbReference type="InterPro" id="IPR015424">
    <property type="entry name" value="PyrdxlP-dep_Trfase"/>
</dbReference>
<dbReference type="Gene3D" id="3.40.640.10">
    <property type="entry name" value="Type I PLP-dependent aspartate aminotransferase-like (Major domain)"/>
    <property type="match status" value="1"/>
</dbReference>